<proteinExistence type="predicted"/>
<dbReference type="EMBL" id="JASCZI010032785">
    <property type="protein sequence ID" value="MED6128537.1"/>
    <property type="molecule type" value="Genomic_DNA"/>
</dbReference>
<sequence length="81" mass="9065">MGILYCNVLCNLCDCLIMPKAMGSVEWICWLLVVIVDGKRVFETNVKPGIFVYCAKEMDSLSICVGSIALSNMDYTCCKER</sequence>
<keyword evidence="2" id="KW-1185">Reference proteome</keyword>
<protein>
    <submittedName>
        <fullName evidence="1">Uncharacterized protein</fullName>
    </submittedName>
</protein>
<comment type="caution">
    <text evidence="1">The sequence shown here is derived from an EMBL/GenBank/DDBJ whole genome shotgun (WGS) entry which is preliminary data.</text>
</comment>
<evidence type="ECO:0000313" key="2">
    <source>
        <dbReference type="Proteomes" id="UP001341840"/>
    </source>
</evidence>
<gene>
    <name evidence="1" type="ORF">PIB30_098841</name>
</gene>
<accession>A0ABU6RWZ9</accession>
<name>A0ABU6RWZ9_9FABA</name>
<dbReference type="Proteomes" id="UP001341840">
    <property type="component" value="Unassembled WGS sequence"/>
</dbReference>
<evidence type="ECO:0000313" key="1">
    <source>
        <dbReference type="EMBL" id="MED6128537.1"/>
    </source>
</evidence>
<organism evidence="1 2">
    <name type="scientific">Stylosanthes scabra</name>
    <dbReference type="NCBI Taxonomy" id="79078"/>
    <lineage>
        <taxon>Eukaryota</taxon>
        <taxon>Viridiplantae</taxon>
        <taxon>Streptophyta</taxon>
        <taxon>Embryophyta</taxon>
        <taxon>Tracheophyta</taxon>
        <taxon>Spermatophyta</taxon>
        <taxon>Magnoliopsida</taxon>
        <taxon>eudicotyledons</taxon>
        <taxon>Gunneridae</taxon>
        <taxon>Pentapetalae</taxon>
        <taxon>rosids</taxon>
        <taxon>fabids</taxon>
        <taxon>Fabales</taxon>
        <taxon>Fabaceae</taxon>
        <taxon>Papilionoideae</taxon>
        <taxon>50 kb inversion clade</taxon>
        <taxon>dalbergioids sensu lato</taxon>
        <taxon>Dalbergieae</taxon>
        <taxon>Pterocarpus clade</taxon>
        <taxon>Stylosanthes</taxon>
    </lineage>
</organism>
<reference evidence="1 2" key="1">
    <citation type="journal article" date="2023" name="Plants (Basel)">
        <title>Bridging the Gap: Combining Genomics and Transcriptomics Approaches to Understand Stylosanthes scabra, an Orphan Legume from the Brazilian Caatinga.</title>
        <authorList>
            <person name="Ferreira-Neto J.R.C."/>
            <person name="da Silva M.D."/>
            <person name="Binneck E."/>
            <person name="de Melo N.F."/>
            <person name="da Silva R.H."/>
            <person name="de Melo A.L.T.M."/>
            <person name="Pandolfi V."/>
            <person name="Bustamante F.O."/>
            <person name="Brasileiro-Vidal A.C."/>
            <person name="Benko-Iseppon A.M."/>
        </authorList>
    </citation>
    <scope>NUCLEOTIDE SEQUENCE [LARGE SCALE GENOMIC DNA]</scope>
    <source>
        <tissue evidence="1">Leaves</tissue>
    </source>
</reference>